<comment type="caution">
    <text evidence="2">The sequence shown here is derived from an EMBL/GenBank/DDBJ whole genome shotgun (WGS) entry which is preliminary data.</text>
</comment>
<dbReference type="EMBL" id="JAUSWL010000015">
    <property type="protein sequence ID" value="MDQ0546610.1"/>
    <property type="molecule type" value="Genomic_DNA"/>
</dbReference>
<gene>
    <name evidence="2" type="ORF">QO001_005562</name>
</gene>
<protein>
    <submittedName>
        <fullName evidence="2">Uncharacterized protein</fullName>
    </submittedName>
</protein>
<accession>A0AAJ1WZ65</accession>
<reference evidence="2" key="1">
    <citation type="submission" date="2023-07" db="EMBL/GenBank/DDBJ databases">
        <title>Genomic Encyclopedia of Type Strains, Phase IV (KMG-IV): sequencing the most valuable type-strain genomes for metagenomic binning, comparative biology and taxonomic classification.</title>
        <authorList>
            <person name="Goeker M."/>
        </authorList>
    </citation>
    <scope>NUCLEOTIDE SEQUENCE</scope>
    <source>
        <strain evidence="2">DSM 19569</strain>
    </source>
</reference>
<dbReference type="AlphaFoldDB" id="A0AAJ1WZ65"/>
<evidence type="ECO:0000313" key="2">
    <source>
        <dbReference type="EMBL" id="MDQ0546610.1"/>
    </source>
</evidence>
<organism evidence="2 3">
    <name type="scientific">Methylobacterium brachiatum</name>
    <dbReference type="NCBI Taxonomy" id="269660"/>
    <lineage>
        <taxon>Bacteria</taxon>
        <taxon>Pseudomonadati</taxon>
        <taxon>Pseudomonadota</taxon>
        <taxon>Alphaproteobacteria</taxon>
        <taxon>Hyphomicrobiales</taxon>
        <taxon>Methylobacteriaceae</taxon>
        <taxon>Methylobacterium</taxon>
    </lineage>
</organism>
<evidence type="ECO:0000256" key="1">
    <source>
        <dbReference type="SAM" id="MobiDB-lite"/>
    </source>
</evidence>
<evidence type="ECO:0000313" key="3">
    <source>
        <dbReference type="Proteomes" id="UP001223420"/>
    </source>
</evidence>
<proteinExistence type="predicted"/>
<feature type="region of interest" description="Disordered" evidence="1">
    <location>
        <begin position="1"/>
        <end position="26"/>
    </location>
</feature>
<dbReference type="Proteomes" id="UP001223420">
    <property type="component" value="Unassembled WGS sequence"/>
</dbReference>
<sequence>MSPRPQDPHAVAPIGQKPRANPRSSKATCVLAVILSGSPAALHAEDHVPGAGQPGVASSRTAAPRHRAGAAAEAERAAVHERPGTDAAIALPASRSPATG</sequence>
<feature type="compositionally biased region" description="Basic and acidic residues" evidence="1">
    <location>
        <begin position="73"/>
        <end position="84"/>
    </location>
</feature>
<feature type="region of interest" description="Disordered" evidence="1">
    <location>
        <begin position="44"/>
        <end position="100"/>
    </location>
</feature>
<name>A0AAJ1WZ65_9HYPH</name>